<keyword evidence="5" id="KW-1185">Reference proteome</keyword>
<dbReference type="SMART" id="SM00822">
    <property type="entry name" value="PKS_KR"/>
    <property type="match status" value="1"/>
</dbReference>
<dbReference type="GO" id="GO:0016491">
    <property type="term" value="F:oxidoreductase activity"/>
    <property type="evidence" value="ECO:0007669"/>
    <property type="project" value="UniProtKB-KW"/>
</dbReference>
<dbReference type="InterPro" id="IPR020904">
    <property type="entry name" value="Sc_DH/Rdtase_CS"/>
</dbReference>
<evidence type="ECO:0000259" key="3">
    <source>
        <dbReference type="SMART" id="SM00822"/>
    </source>
</evidence>
<dbReference type="Gene3D" id="3.40.50.720">
    <property type="entry name" value="NAD(P)-binding Rossmann-like Domain"/>
    <property type="match status" value="1"/>
</dbReference>
<dbReference type="InterPro" id="IPR036291">
    <property type="entry name" value="NAD(P)-bd_dom_sf"/>
</dbReference>
<dbReference type="EMBL" id="JBHSPX010000008">
    <property type="protein sequence ID" value="MFC6066355.1"/>
    <property type="molecule type" value="Genomic_DNA"/>
</dbReference>
<comment type="caution">
    <text evidence="4">The sequence shown here is derived from an EMBL/GenBank/DDBJ whole genome shotgun (WGS) entry which is preliminary data.</text>
</comment>
<feature type="domain" description="Ketoreductase" evidence="3">
    <location>
        <begin position="16"/>
        <end position="193"/>
    </location>
</feature>
<organism evidence="4 5">
    <name type="scientific">Streptomyces ochraceiscleroticus</name>
    <dbReference type="NCBI Taxonomy" id="47761"/>
    <lineage>
        <taxon>Bacteria</taxon>
        <taxon>Bacillati</taxon>
        <taxon>Actinomycetota</taxon>
        <taxon>Actinomycetes</taxon>
        <taxon>Kitasatosporales</taxon>
        <taxon>Streptomycetaceae</taxon>
        <taxon>Streptomyces</taxon>
    </lineage>
</organism>
<dbReference type="RefSeq" id="WP_051862427.1">
    <property type="nucleotide sequence ID" value="NZ_JBHSPX010000008.1"/>
</dbReference>
<evidence type="ECO:0000256" key="2">
    <source>
        <dbReference type="ARBA" id="ARBA00023002"/>
    </source>
</evidence>
<keyword evidence="2 4" id="KW-0560">Oxidoreductase</keyword>
<evidence type="ECO:0000313" key="5">
    <source>
        <dbReference type="Proteomes" id="UP001596139"/>
    </source>
</evidence>
<dbReference type="EC" id="1.1.1.-" evidence="4"/>
<dbReference type="InterPro" id="IPR002347">
    <property type="entry name" value="SDR_fam"/>
</dbReference>
<sequence>MQRSVTSSSPSPSPAPVHLVAGASSGIGAAVAAQAVASGARVAVCGRRGDVLRKVAEGCGATAYVADVTDRAQVEELVAAVVRDHGRLDGVVANAGVMRPGGVLDLTDEDWDATLRTNLTSVFFLARAALPHLINSKGSFVTVGSIAGLRASGGMSAYAASKAGAAMLTATLAAEFGPRGVRANTVCPGWTRTEMADEEMREFGGPLGLGVDESYAEVTTLVPQRRPAEPHEIADAVLWLLGPHSSYVNGTTLTADGGTTMVDPGAVPFDFRLSER</sequence>
<dbReference type="Proteomes" id="UP001596139">
    <property type="component" value="Unassembled WGS sequence"/>
</dbReference>
<comment type="similarity">
    <text evidence="1">Belongs to the short-chain dehydrogenases/reductases (SDR) family.</text>
</comment>
<dbReference type="SUPFAM" id="SSF51735">
    <property type="entry name" value="NAD(P)-binding Rossmann-fold domains"/>
    <property type="match status" value="1"/>
</dbReference>
<protein>
    <submittedName>
        <fullName evidence="4">SDR family NAD(P)-dependent oxidoreductase</fullName>
        <ecNumber evidence="4">1.1.1.-</ecNumber>
    </submittedName>
</protein>
<dbReference type="PRINTS" id="PR00080">
    <property type="entry name" value="SDRFAMILY"/>
</dbReference>
<accession>A0ABW1MRH2</accession>
<dbReference type="PROSITE" id="PS00061">
    <property type="entry name" value="ADH_SHORT"/>
    <property type="match status" value="1"/>
</dbReference>
<dbReference type="Pfam" id="PF13561">
    <property type="entry name" value="adh_short_C2"/>
    <property type="match status" value="1"/>
</dbReference>
<reference evidence="5" key="1">
    <citation type="journal article" date="2019" name="Int. J. Syst. Evol. Microbiol.">
        <title>The Global Catalogue of Microorganisms (GCM) 10K type strain sequencing project: providing services to taxonomists for standard genome sequencing and annotation.</title>
        <authorList>
            <consortium name="The Broad Institute Genomics Platform"/>
            <consortium name="The Broad Institute Genome Sequencing Center for Infectious Disease"/>
            <person name="Wu L."/>
            <person name="Ma J."/>
        </authorList>
    </citation>
    <scope>NUCLEOTIDE SEQUENCE [LARGE SCALE GENOMIC DNA]</scope>
    <source>
        <strain evidence="5">CGMCC 1.15180</strain>
    </source>
</reference>
<dbReference type="PANTHER" id="PTHR43639:SF1">
    <property type="entry name" value="SHORT-CHAIN DEHYDROGENASE_REDUCTASE FAMILY PROTEIN"/>
    <property type="match status" value="1"/>
</dbReference>
<evidence type="ECO:0000313" key="4">
    <source>
        <dbReference type="EMBL" id="MFC6066355.1"/>
    </source>
</evidence>
<evidence type="ECO:0000256" key="1">
    <source>
        <dbReference type="ARBA" id="ARBA00006484"/>
    </source>
</evidence>
<dbReference type="PANTHER" id="PTHR43639">
    <property type="entry name" value="OXIDOREDUCTASE, SHORT-CHAIN DEHYDROGENASE/REDUCTASE FAMILY (AFU_ORTHOLOGUE AFUA_5G02870)"/>
    <property type="match status" value="1"/>
</dbReference>
<dbReference type="CDD" id="cd05233">
    <property type="entry name" value="SDR_c"/>
    <property type="match status" value="1"/>
</dbReference>
<proteinExistence type="inferred from homology"/>
<dbReference type="InterPro" id="IPR057326">
    <property type="entry name" value="KR_dom"/>
</dbReference>
<dbReference type="PRINTS" id="PR00081">
    <property type="entry name" value="GDHRDH"/>
</dbReference>
<gene>
    <name evidence="4" type="ORF">ACFP4F_27955</name>
</gene>
<name>A0ABW1MRH2_9ACTN</name>